<proteinExistence type="inferred from homology"/>
<evidence type="ECO:0000313" key="6">
    <source>
        <dbReference type="Proteomes" id="UP000694844"/>
    </source>
</evidence>
<evidence type="ECO:0000256" key="1">
    <source>
        <dbReference type="ARBA" id="ARBA00004173"/>
    </source>
</evidence>
<dbReference type="GO" id="GO:0032981">
    <property type="term" value="P:mitochondrial respiratory chain complex I assembly"/>
    <property type="evidence" value="ECO:0007669"/>
    <property type="project" value="InterPro"/>
</dbReference>
<evidence type="ECO:0000256" key="5">
    <source>
        <dbReference type="SAM" id="MobiDB-lite"/>
    </source>
</evidence>
<dbReference type="InterPro" id="IPR036748">
    <property type="entry name" value="MTH938-like_sf"/>
</dbReference>
<feature type="region of interest" description="Disordered" evidence="5">
    <location>
        <begin position="236"/>
        <end position="286"/>
    </location>
</feature>
<dbReference type="Proteomes" id="UP000694844">
    <property type="component" value="Chromosome 4"/>
</dbReference>
<feature type="compositionally biased region" description="Basic and acidic residues" evidence="5">
    <location>
        <begin position="250"/>
        <end position="286"/>
    </location>
</feature>
<dbReference type="InterPro" id="IPR034095">
    <property type="entry name" value="NDUF3"/>
</dbReference>
<reference evidence="7" key="1">
    <citation type="submission" date="2025-08" db="UniProtKB">
        <authorList>
            <consortium name="RefSeq"/>
        </authorList>
    </citation>
    <scope>IDENTIFICATION</scope>
    <source>
        <tissue evidence="7">Whole sample</tissue>
    </source>
</reference>
<evidence type="ECO:0000313" key="7">
    <source>
        <dbReference type="RefSeq" id="XP_022328999.1"/>
    </source>
</evidence>
<dbReference type="Gene3D" id="3.40.1230.10">
    <property type="entry name" value="MTH938-like"/>
    <property type="match status" value="1"/>
</dbReference>
<sequence length="286" mass="32196">MSHSRVGLLCRKLIRNHMRQCVRLDQTSAANAGKVSLNLLSDHLEDHIMIKSISQSGFLLHNENIRILGPSVFFPREVLHWNINGVEDIHEASLSLFTLLEPKIDILLFGMGDKAERLSPEALRYLKGNKISFEVLTTEKACALFNFLNGEKRHVAAALLPPKVLDLDLIVPKDDDLIKFIPNINPFDPDTPIHASRKKEKSYSQHMLKIPGERVKETATNLKDIWEKRQKANEIKAKPNLEDIMDEVEKETQGSRGGSDDKGSPRGAKSETPKINTDKDSEPPKS</sequence>
<comment type="subcellular location">
    <subcellularLocation>
        <location evidence="1">Mitochondrion</location>
    </subcellularLocation>
</comment>
<protein>
    <recommendedName>
        <fullName evidence="2">NADH dehydrogenase [ubiquinone] 1 alpha subcomplex assembly factor 3</fullName>
    </recommendedName>
</protein>
<dbReference type="KEGG" id="cvn:111127964"/>
<evidence type="ECO:0000256" key="2">
    <source>
        <dbReference type="ARBA" id="ARBA00021776"/>
    </source>
</evidence>
<dbReference type="CDD" id="cd05125">
    <property type="entry name" value="Mth938_2P1-like"/>
    <property type="match status" value="1"/>
</dbReference>
<gene>
    <name evidence="7" type="primary">LOC111127964</name>
</gene>
<dbReference type="PANTHER" id="PTHR21192">
    <property type="entry name" value="NUCLEAR PROTEIN E3-3"/>
    <property type="match status" value="1"/>
</dbReference>
<evidence type="ECO:0000256" key="4">
    <source>
        <dbReference type="ARBA" id="ARBA00049984"/>
    </source>
</evidence>
<keyword evidence="6" id="KW-1185">Reference proteome</keyword>
<comment type="similarity">
    <text evidence="4">Belongs to the NDUFAF3 family.</text>
</comment>
<dbReference type="GeneID" id="111127964"/>
<organism evidence="6 7">
    <name type="scientific">Crassostrea virginica</name>
    <name type="common">Eastern oyster</name>
    <dbReference type="NCBI Taxonomy" id="6565"/>
    <lineage>
        <taxon>Eukaryota</taxon>
        <taxon>Metazoa</taxon>
        <taxon>Spiralia</taxon>
        <taxon>Lophotrochozoa</taxon>
        <taxon>Mollusca</taxon>
        <taxon>Bivalvia</taxon>
        <taxon>Autobranchia</taxon>
        <taxon>Pteriomorphia</taxon>
        <taxon>Ostreida</taxon>
        <taxon>Ostreoidea</taxon>
        <taxon>Ostreidae</taxon>
        <taxon>Crassostrea</taxon>
    </lineage>
</organism>
<dbReference type="AlphaFoldDB" id="A0A8B8DN34"/>
<keyword evidence="3" id="KW-0496">Mitochondrion</keyword>
<dbReference type="RefSeq" id="XP_022328999.1">
    <property type="nucleotide sequence ID" value="XM_022473291.1"/>
</dbReference>
<dbReference type="PANTHER" id="PTHR21192:SF2">
    <property type="entry name" value="NADH DEHYDROGENASE [UBIQUINONE] 1 ALPHA SUBCOMPLEX ASSEMBLY FACTOR 3"/>
    <property type="match status" value="1"/>
</dbReference>
<dbReference type="SUPFAM" id="SSF64076">
    <property type="entry name" value="MTH938-like"/>
    <property type="match status" value="1"/>
</dbReference>
<dbReference type="InterPro" id="IPR007523">
    <property type="entry name" value="NDUFAF3/AAMDC"/>
</dbReference>
<dbReference type="GO" id="GO:0005743">
    <property type="term" value="C:mitochondrial inner membrane"/>
    <property type="evidence" value="ECO:0007669"/>
    <property type="project" value="TreeGrafter"/>
</dbReference>
<name>A0A8B8DN34_CRAVI</name>
<dbReference type="Pfam" id="PF04430">
    <property type="entry name" value="DUF498"/>
    <property type="match status" value="1"/>
</dbReference>
<evidence type="ECO:0000256" key="3">
    <source>
        <dbReference type="ARBA" id="ARBA00023128"/>
    </source>
</evidence>
<accession>A0A8B8DN34</accession>
<dbReference type="OrthoDB" id="20681at2759"/>